<proteinExistence type="predicted"/>
<name>A0A0P0YVM7_9HYPH</name>
<reference evidence="1" key="1">
    <citation type="journal article" date="2015" name="Proc. Natl. Acad. Sci. U.S.A.">
        <title>Bacterial clade with the ribosomal RNA operon on a small plasmid rather than the chromosome.</title>
        <authorList>
            <person name="Anda M."/>
            <person name="Ohtsubo Y."/>
            <person name="Okubo T."/>
            <person name="Sugawara M."/>
            <person name="Nagata Y."/>
            <person name="Tsuda M."/>
            <person name="Minamisawa K."/>
            <person name="Mitsui H."/>
        </authorList>
    </citation>
    <scope>NUCLEOTIDE SEQUENCE</scope>
    <source>
        <strain evidence="1">DSM 21988</strain>
    </source>
</reference>
<accession>A0A0P0YVM7</accession>
<evidence type="ECO:0000313" key="1">
    <source>
        <dbReference type="EMBL" id="BAT25331.1"/>
    </source>
</evidence>
<organism evidence="1">
    <name type="scientific">Aureimonas altamirensis</name>
    <dbReference type="NCBI Taxonomy" id="370622"/>
    <lineage>
        <taxon>Bacteria</taxon>
        <taxon>Pseudomonadati</taxon>
        <taxon>Pseudomonadota</taxon>
        <taxon>Alphaproteobacteria</taxon>
        <taxon>Hyphomicrobiales</taxon>
        <taxon>Aurantimonadaceae</taxon>
        <taxon>Aureimonas</taxon>
    </lineage>
</organism>
<sequence>MLTHRRVLMCVDRHANLSSVNEKWQNSVWGNPAERRHTLVCRWSRNEGAHIAVVLYIDKLDRESQDMIRGLIKAVVIGWVMKKLFGHEDRDERGRRRGAR</sequence>
<dbReference type="EMBL" id="LC066369">
    <property type="protein sequence ID" value="BAT25331.1"/>
    <property type="molecule type" value="Genomic_DNA"/>
</dbReference>
<dbReference type="AlphaFoldDB" id="A0A0P0YVM7"/>
<protein>
    <submittedName>
        <fullName evidence="1">Alcohol dehydrogenase, class IV</fullName>
    </submittedName>
</protein>